<keyword evidence="1" id="KW-1133">Transmembrane helix</keyword>
<evidence type="ECO:0000313" key="2">
    <source>
        <dbReference type="EMBL" id="ACB84144.1"/>
    </source>
</evidence>
<dbReference type="EMBL" id="CP001034">
    <property type="protein sequence ID" value="ACB84144.1"/>
    <property type="molecule type" value="Genomic_DNA"/>
</dbReference>
<dbReference type="AlphaFoldDB" id="B2A6D3"/>
<keyword evidence="3" id="KW-1185">Reference proteome</keyword>
<evidence type="ECO:0000313" key="3">
    <source>
        <dbReference type="Proteomes" id="UP000001683"/>
    </source>
</evidence>
<evidence type="ECO:0008006" key="4">
    <source>
        <dbReference type="Google" id="ProtNLM"/>
    </source>
</evidence>
<dbReference type="InParanoid" id="B2A6D3"/>
<name>B2A6D3_NATTJ</name>
<accession>B2A6D3</accession>
<sequence>MSTFFGTLIVNFSIALGVVIGGSFIGGLGASIGGQPPIQTTLTIAEKLKIWALVASLGGTFTTIKEIEMGFLGGQLHTVVKQLIFILGAFLGAHSGVIIISFIAGGNNS</sequence>
<feature type="transmembrane region" description="Helical" evidence="1">
    <location>
        <begin position="83"/>
        <end position="104"/>
    </location>
</feature>
<keyword evidence="1" id="KW-0472">Membrane</keyword>
<dbReference type="InterPro" id="IPR025689">
    <property type="entry name" value="Spore_YtrH"/>
</dbReference>
<dbReference type="HOGENOM" id="CLU_128689_1_0_9"/>
<dbReference type="STRING" id="457570.Nther_0548"/>
<evidence type="ECO:0000256" key="1">
    <source>
        <dbReference type="SAM" id="Phobius"/>
    </source>
</evidence>
<dbReference type="RefSeq" id="WP_012447030.1">
    <property type="nucleotide sequence ID" value="NC_010718.1"/>
</dbReference>
<reference evidence="2 3" key="2">
    <citation type="journal article" date="2011" name="J. Bacteriol.">
        <title>Complete genome sequence of the anaerobic, halophilic alkalithermophile Natranaerobius thermophilus JW/NM-WN-LF.</title>
        <authorList>
            <person name="Zhao B."/>
            <person name="Mesbah N.M."/>
            <person name="Dalin E."/>
            <person name="Goodwin L."/>
            <person name="Nolan M."/>
            <person name="Pitluck S."/>
            <person name="Chertkov O."/>
            <person name="Brettin T.S."/>
            <person name="Han J."/>
            <person name="Larimer F.W."/>
            <person name="Land M.L."/>
            <person name="Hauser L."/>
            <person name="Kyrpides N."/>
            <person name="Wiegel J."/>
        </authorList>
    </citation>
    <scope>NUCLEOTIDE SEQUENCE [LARGE SCALE GENOMIC DNA]</scope>
    <source>
        <strain evidence="3">ATCC BAA-1301 / DSM 18059 / JW/NM-WN-LF</strain>
    </source>
</reference>
<proteinExistence type="predicted"/>
<dbReference type="eggNOG" id="ENOG50330BE">
    <property type="taxonomic scope" value="Bacteria"/>
</dbReference>
<dbReference type="OrthoDB" id="2381692at2"/>
<dbReference type="Pfam" id="PF14034">
    <property type="entry name" value="Spore_YtrH"/>
    <property type="match status" value="1"/>
</dbReference>
<organism evidence="2 3">
    <name type="scientific">Natranaerobius thermophilus (strain ATCC BAA-1301 / DSM 18059 / JW/NM-WN-LF)</name>
    <dbReference type="NCBI Taxonomy" id="457570"/>
    <lineage>
        <taxon>Bacteria</taxon>
        <taxon>Bacillati</taxon>
        <taxon>Bacillota</taxon>
        <taxon>Clostridia</taxon>
        <taxon>Natranaerobiales</taxon>
        <taxon>Natranaerobiaceae</taxon>
        <taxon>Natranaerobius</taxon>
    </lineage>
</organism>
<dbReference type="Proteomes" id="UP000001683">
    <property type="component" value="Chromosome"/>
</dbReference>
<protein>
    <recommendedName>
        <fullName evidence="4">Sporulation protein</fullName>
    </recommendedName>
</protein>
<feature type="transmembrane region" description="Helical" evidence="1">
    <location>
        <begin position="7"/>
        <end position="30"/>
    </location>
</feature>
<gene>
    <name evidence="2" type="ordered locus">Nther_0548</name>
</gene>
<dbReference type="KEGG" id="nth:Nther_0548"/>
<reference evidence="2 3" key="1">
    <citation type="submission" date="2008-04" db="EMBL/GenBank/DDBJ databases">
        <title>Complete sequence of chromosome of Natranaerobius thermophilus JW/NM-WN-LF.</title>
        <authorList>
            <consortium name="US DOE Joint Genome Institute"/>
            <person name="Copeland A."/>
            <person name="Lucas S."/>
            <person name="Lapidus A."/>
            <person name="Glavina del Rio T."/>
            <person name="Dalin E."/>
            <person name="Tice H."/>
            <person name="Bruce D."/>
            <person name="Goodwin L."/>
            <person name="Pitluck S."/>
            <person name="Chertkov O."/>
            <person name="Brettin T."/>
            <person name="Detter J.C."/>
            <person name="Han C."/>
            <person name="Kuske C.R."/>
            <person name="Schmutz J."/>
            <person name="Larimer F."/>
            <person name="Land M."/>
            <person name="Hauser L."/>
            <person name="Kyrpides N."/>
            <person name="Lykidis A."/>
            <person name="Mesbah N.M."/>
            <person name="Wiegel J."/>
        </authorList>
    </citation>
    <scope>NUCLEOTIDE SEQUENCE [LARGE SCALE GENOMIC DNA]</scope>
    <source>
        <strain evidence="3">ATCC BAA-1301 / DSM 18059 / JW/NM-WN-LF</strain>
    </source>
</reference>
<keyword evidence="1" id="KW-0812">Transmembrane</keyword>
<dbReference type="FunCoup" id="B2A6D3">
    <property type="interactions" value="39"/>
</dbReference>